<sequence>MPDNPSAKRISTFSELFPPKPLWTSQNVPDLTGQTIIVTGGSSGIGLELCKVLLSRNAKVYMAARDETKVDVAIDQLKESLGRQATRLSFLKLDLADLRSVRRAAEEFLSKEQELHVLFNNGGVMFPPLEELTEQQFDSQWGTNVLGHFFLTNLLLPALKRAATTSPSKSARVVSIASSLHGLYLVPNSIDWDSLKKGTSAFSARKKLGLDKLYGQSKLGVILFANELARRYEGDGIVSSSLHPGGVKTRLQRNMNPLVVSILNVLLFYNVSYGAITPLYAGTAPETANMNGEYFTAWARRSLPSRDAQNVELMGKVWTWCEEQVKGF</sequence>
<organism evidence="5 6">
    <name type="scientific">Bondarzewia mesenterica</name>
    <dbReference type="NCBI Taxonomy" id="1095465"/>
    <lineage>
        <taxon>Eukaryota</taxon>
        <taxon>Fungi</taxon>
        <taxon>Dikarya</taxon>
        <taxon>Basidiomycota</taxon>
        <taxon>Agaricomycotina</taxon>
        <taxon>Agaricomycetes</taxon>
        <taxon>Russulales</taxon>
        <taxon>Bondarzewiaceae</taxon>
        <taxon>Bondarzewia</taxon>
    </lineage>
</organism>
<feature type="transmembrane region" description="Helical" evidence="4">
    <location>
        <begin position="258"/>
        <end position="281"/>
    </location>
</feature>
<evidence type="ECO:0000256" key="1">
    <source>
        <dbReference type="ARBA" id="ARBA00006484"/>
    </source>
</evidence>
<dbReference type="PRINTS" id="PR00081">
    <property type="entry name" value="GDHRDH"/>
</dbReference>
<name>A0A4V6S1C1_9AGAM</name>
<dbReference type="InterPro" id="IPR002347">
    <property type="entry name" value="SDR_fam"/>
</dbReference>
<keyword evidence="4" id="KW-0812">Transmembrane</keyword>
<protein>
    <recommendedName>
        <fullName evidence="7">NAD(P)-binding protein</fullName>
    </recommendedName>
</protein>
<dbReference type="PANTHER" id="PTHR24320:SF236">
    <property type="entry name" value="SHORT-CHAIN DEHYDROGENASE-RELATED"/>
    <property type="match status" value="1"/>
</dbReference>
<gene>
    <name evidence="5" type="ORF">EW146_g7938</name>
</gene>
<keyword evidence="4" id="KW-0472">Membrane</keyword>
<dbReference type="PROSITE" id="PS00061">
    <property type="entry name" value="ADH_SHORT"/>
    <property type="match status" value="1"/>
</dbReference>
<keyword evidence="3" id="KW-0560">Oxidoreductase</keyword>
<dbReference type="Gene3D" id="3.40.50.720">
    <property type="entry name" value="NAD(P)-binding Rossmann-like Domain"/>
    <property type="match status" value="1"/>
</dbReference>
<keyword evidence="4" id="KW-1133">Transmembrane helix</keyword>
<comment type="caution">
    <text evidence="5">The sequence shown here is derived from an EMBL/GenBank/DDBJ whole genome shotgun (WGS) entry which is preliminary data.</text>
</comment>
<dbReference type="GO" id="GO:0016491">
    <property type="term" value="F:oxidoreductase activity"/>
    <property type="evidence" value="ECO:0007669"/>
    <property type="project" value="UniProtKB-KW"/>
</dbReference>
<keyword evidence="6" id="KW-1185">Reference proteome</keyword>
<dbReference type="OrthoDB" id="191139at2759"/>
<dbReference type="AlphaFoldDB" id="A0A4V6S1C1"/>
<evidence type="ECO:0000313" key="5">
    <source>
        <dbReference type="EMBL" id="THH11753.1"/>
    </source>
</evidence>
<keyword evidence="2" id="KW-0521">NADP</keyword>
<dbReference type="InterPro" id="IPR020904">
    <property type="entry name" value="Sc_DH/Rdtase_CS"/>
</dbReference>
<dbReference type="InterPro" id="IPR036291">
    <property type="entry name" value="NAD(P)-bd_dom_sf"/>
</dbReference>
<evidence type="ECO:0000256" key="4">
    <source>
        <dbReference type="SAM" id="Phobius"/>
    </source>
</evidence>
<dbReference type="SUPFAM" id="SSF51735">
    <property type="entry name" value="NAD(P)-binding Rossmann-fold domains"/>
    <property type="match status" value="1"/>
</dbReference>
<evidence type="ECO:0008006" key="7">
    <source>
        <dbReference type="Google" id="ProtNLM"/>
    </source>
</evidence>
<dbReference type="Pfam" id="PF00106">
    <property type="entry name" value="adh_short"/>
    <property type="match status" value="1"/>
</dbReference>
<dbReference type="PANTHER" id="PTHR24320">
    <property type="entry name" value="RETINOL DEHYDROGENASE"/>
    <property type="match status" value="1"/>
</dbReference>
<comment type="similarity">
    <text evidence="1">Belongs to the short-chain dehydrogenases/reductases (SDR) family.</text>
</comment>
<accession>A0A4V6S1C1</accession>
<evidence type="ECO:0000313" key="6">
    <source>
        <dbReference type="Proteomes" id="UP000310158"/>
    </source>
</evidence>
<evidence type="ECO:0000256" key="2">
    <source>
        <dbReference type="ARBA" id="ARBA00022857"/>
    </source>
</evidence>
<reference evidence="5 6" key="1">
    <citation type="submission" date="2019-02" db="EMBL/GenBank/DDBJ databases">
        <title>Genome sequencing of the rare red list fungi Bondarzewia mesenterica.</title>
        <authorList>
            <person name="Buettner E."/>
            <person name="Kellner H."/>
        </authorList>
    </citation>
    <scope>NUCLEOTIDE SEQUENCE [LARGE SCALE GENOMIC DNA]</scope>
    <source>
        <strain evidence="5 6">DSM 108281</strain>
    </source>
</reference>
<dbReference type="Proteomes" id="UP000310158">
    <property type="component" value="Unassembled WGS sequence"/>
</dbReference>
<evidence type="ECO:0000256" key="3">
    <source>
        <dbReference type="ARBA" id="ARBA00023002"/>
    </source>
</evidence>
<proteinExistence type="inferred from homology"/>
<dbReference type="EMBL" id="SGPL01000497">
    <property type="protein sequence ID" value="THH11753.1"/>
    <property type="molecule type" value="Genomic_DNA"/>
</dbReference>